<feature type="non-terminal residue" evidence="1">
    <location>
        <position position="44"/>
    </location>
</feature>
<dbReference type="EMBL" id="BGPR01120092">
    <property type="protein sequence ID" value="GBN17657.1"/>
    <property type="molecule type" value="Genomic_DNA"/>
</dbReference>
<dbReference type="AlphaFoldDB" id="A0A4Y2LW89"/>
<accession>A0A4Y2LW89</accession>
<organism evidence="1 2">
    <name type="scientific">Araneus ventricosus</name>
    <name type="common">Orbweaver spider</name>
    <name type="synonym">Epeira ventricosa</name>
    <dbReference type="NCBI Taxonomy" id="182803"/>
    <lineage>
        <taxon>Eukaryota</taxon>
        <taxon>Metazoa</taxon>
        <taxon>Ecdysozoa</taxon>
        <taxon>Arthropoda</taxon>
        <taxon>Chelicerata</taxon>
        <taxon>Arachnida</taxon>
        <taxon>Araneae</taxon>
        <taxon>Araneomorphae</taxon>
        <taxon>Entelegynae</taxon>
        <taxon>Araneoidea</taxon>
        <taxon>Araneidae</taxon>
        <taxon>Araneus</taxon>
    </lineage>
</organism>
<evidence type="ECO:0000313" key="1">
    <source>
        <dbReference type="EMBL" id="GBN17657.1"/>
    </source>
</evidence>
<comment type="caution">
    <text evidence="1">The sequence shown here is derived from an EMBL/GenBank/DDBJ whole genome shotgun (WGS) entry which is preliminary data.</text>
</comment>
<dbReference type="Proteomes" id="UP000499080">
    <property type="component" value="Unassembled WGS sequence"/>
</dbReference>
<reference evidence="1 2" key="1">
    <citation type="journal article" date="2019" name="Sci. Rep.">
        <title>Orb-weaving spider Araneus ventricosus genome elucidates the spidroin gene catalogue.</title>
        <authorList>
            <person name="Kono N."/>
            <person name="Nakamura H."/>
            <person name="Ohtoshi R."/>
            <person name="Moran D.A.P."/>
            <person name="Shinohara A."/>
            <person name="Yoshida Y."/>
            <person name="Fujiwara M."/>
            <person name="Mori M."/>
            <person name="Tomita M."/>
            <person name="Arakawa K."/>
        </authorList>
    </citation>
    <scope>NUCLEOTIDE SEQUENCE [LARGE SCALE GENOMIC DNA]</scope>
</reference>
<sequence length="44" mass="4906">MDEGLRKVGAQLAVTRQQLTRPPVRAKEQIRLASPLGEARATYE</sequence>
<keyword evidence="2" id="KW-1185">Reference proteome</keyword>
<evidence type="ECO:0000313" key="2">
    <source>
        <dbReference type="Proteomes" id="UP000499080"/>
    </source>
</evidence>
<gene>
    <name evidence="1" type="ORF">AVEN_205577_1</name>
</gene>
<name>A0A4Y2LW89_ARAVE</name>
<proteinExistence type="predicted"/>
<protein>
    <submittedName>
        <fullName evidence="1">Uncharacterized protein</fullName>
    </submittedName>
</protein>